<dbReference type="PANTHER" id="PTHR17490">
    <property type="entry name" value="SUA5"/>
    <property type="match status" value="1"/>
</dbReference>
<dbReference type="VEuPathDB" id="FungiDB:ASPCADRAFT_134910"/>
<dbReference type="Pfam" id="PF01300">
    <property type="entry name" value="Sua5_yciO_yrdC"/>
    <property type="match status" value="1"/>
</dbReference>
<evidence type="ECO:0000256" key="4">
    <source>
        <dbReference type="ARBA" id="ARBA00015492"/>
    </source>
</evidence>
<evidence type="ECO:0000256" key="3">
    <source>
        <dbReference type="ARBA" id="ARBA00012584"/>
    </source>
</evidence>
<evidence type="ECO:0000256" key="2">
    <source>
        <dbReference type="ARBA" id="ARBA00007663"/>
    </source>
</evidence>
<comment type="catalytic activity">
    <reaction evidence="7">
        <text>L-threonine + hydrogencarbonate + ATP = L-threonylcarbamoyladenylate + diphosphate + H2O</text>
        <dbReference type="Rhea" id="RHEA:36407"/>
        <dbReference type="ChEBI" id="CHEBI:15377"/>
        <dbReference type="ChEBI" id="CHEBI:17544"/>
        <dbReference type="ChEBI" id="CHEBI:30616"/>
        <dbReference type="ChEBI" id="CHEBI:33019"/>
        <dbReference type="ChEBI" id="CHEBI:57926"/>
        <dbReference type="ChEBI" id="CHEBI:73682"/>
        <dbReference type="EC" id="2.7.7.87"/>
    </reaction>
</comment>
<dbReference type="GO" id="GO:0003725">
    <property type="term" value="F:double-stranded RNA binding"/>
    <property type="evidence" value="ECO:0007669"/>
    <property type="project" value="InterPro"/>
</dbReference>
<keyword evidence="10" id="KW-1185">Reference proteome</keyword>
<sequence>MSSLEAKTIPRPGHLPCTTSDAQHVFQVLQSGGIVIVPTEVGYGLLASSVEAIEKAFAAKQRRPGHAHGLIGSYELHRELHILEPEKFDMTRVLTQDLDMGVGIVAPYNPDHPIMANFTPQTLANIVKDGKIGMFVGGGPLMREICRLNHEAGQAMVGSSANLTGRGQKFRIEDIEDEIKEVADLIVDYGLQRYHVYGRASILVDFEEMKVLRMGSCYELFRERMRRFWGVELPEDPVYKT</sequence>
<reference evidence="10" key="1">
    <citation type="journal article" date="2017" name="Genome Biol.">
        <title>Comparative genomics reveals high biological diversity and specific adaptations in the industrially and medically important fungal genus Aspergillus.</title>
        <authorList>
            <person name="de Vries R.P."/>
            <person name="Riley R."/>
            <person name="Wiebenga A."/>
            <person name="Aguilar-Osorio G."/>
            <person name="Amillis S."/>
            <person name="Uchima C.A."/>
            <person name="Anderluh G."/>
            <person name="Asadollahi M."/>
            <person name="Askin M."/>
            <person name="Barry K."/>
            <person name="Battaglia E."/>
            <person name="Bayram O."/>
            <person name="Benocci T."/>
            <person name="Braus-Stromeyer S.A."/>
            <person name="Caldana C."/>
            <person name="Canovas D."/>
            <person name="Cerqueira G.C."/>
            <person name="Chen F."/>
            <person name="Chen W."/>
            <person name="Choi C."/>
            <person name="Clum A."/>
            <person name="Dos Santos R.A."/>
            <person name="Damasio A.R."/>
            <person name="Diallinas G."/>
            <person name="Emri T."/>
            <person name="Fekete E."/>
            <person name="Flipphi M."/>
            <person name="Freyberg S."/>
            <person name="Gallo A."/>
            <person name="Gournas C."/>
            <person name="Habgood R."/>
            <person name="Hainaut M."/>
            <person name="Harispe M.L."/>
            <person name="Henrissat B."/>
            <person name="Hilden K.S."/>
            <person name="Hope R."/>
            <person name="Hossain A."/>
            <person name="Karabika E."/>
            <person name="Karaffa L."/>
            <person name="Karanyi Z."/>
            <person name="Krasevec N."/>
            <person name="Kuo A."/>
            <person name="Kusch H."/>
            <person name="LaButti K."/>
            <person name="Lagendijk E.L."/>
            <person name="Lapidus A."/>
            <person name="Levasseur A."/>
            <person name="Lindquist E."/>
            <person name="Lipzen A."/>
            <person name="Logrieco A.F."/>
            <person name="MacCabe A."/>
            <person name="Maekelae M.R."/>
            <person name="Malavazi I."/>
            <person name="Melin P."/>
            <person name="Meyer V."/>
            <person name="Mielnichuk N."/>
            <person name="Miskei M."/>
            <person name="Molnar A.P."/>
            <person name="Mule G."/>
            <person name="Ngan C.Y."/>
            <person name="Orejas M."/>
            <person name="Orosz E."/>
            <person name="Ouedraogo J.P."/>
            <person name="Overkamp K.M."/>
            <person name="Park H.-S."/>
            <person name="Perrone G."/>
            <person name="Piumi F."/>
            <person name="Punt P.J."/>
            <person name="Ram A.F."/>
            <person name="Ramon A."/>
            <person name="Rauscher S."/>
            <person name="Record E."/>
            <person name="Riano-Pachon D.M."/>
            <person name="Robert V."/>
            <person name="Roehrig J."/>
            <person name="Ruller R."/>
            <person name="Salamov A."/>
            <person name="Salih N.S."/>
            <person name="Samson R.A."/>
            <person name="Sandor E."/>
            <person name="Sanguinetti M."/>
            <person name="Schuetze T."/>
            <person name="Sepcic K."/>
            <person name="Shelest E."/>
            <person name="Sherlock G."/>
            <person name="Sophianopoulou V."/>
            <person name="Squina F.M."/>
            <person name="Sun H."/>
            <person name="Susca A."/>
            <person name="Todd R.B."/>
            <person name="Tsang A."/>
            <person name="Unkles S.E."/>
            <person name="van de Wiele N."/>
            <person name="van Rossen-Uffink D."/>
            <person name="Oliveira J.V."/>
            <person name="Vesth T.C."/>
            <person name="Visser J."/>
            <person name="Yu J.-H."/>
            <person name="Zhou M."/>
            <person name="Andersen M.R."/>
            <person name="Archer D.B."/>
            <person name="Baker S.E."/>
            <person name="Benoit I."/>
            <person name="Brakhage A.A."/>
            <person name="Braus G.H."/>
            <person name="Fischer R."/>
            <person name="Frisvad J.C."/>
            <person name="Goldman G.H."/>
            <person name="Houbraken J."/>
            <person name="Oakley B."/>
            <person name="Pocsi I."/>
            <person name="Scazzocchio C."/>
            <person name="Seiboth B."/>
            <person name="vanKuyk P.A."/>
            <person name="Wortman J."/>
            <person name="Dyer P.S."/>
            <person name="Grigoriev I.V."/>
        </authorList>
    </citation>
    <scope>NUCLEOTIDE SEQUENCE [LARGE SCALE GENOMIC DNA]</scope>
    <source>
        <strain evidence="10">ITEM 5010</strain>
    </source>
</reference>
<dbReference type="PANTHER" id="PTHR17490:SF10">
    <property type="entry name" value="THREONYLCARBAMOYL-AMP SYNTHASE"/>
    <property type="match status" value="1"/>
</dbReference>
<dbReference type="GO" id="GO:0061710">
    <property type="term" value="F:L-threonylcarbamoyladenylate synthase"/>
    <property type="evidence" value="ECO:0007669"/>
    <property type="project" value="UniProtKB-EC"/>
</dbReference>
<protein>
    <recommendedName>
        <fullName evidence="4">Threonylcarbamoyl-AMP synthase</fullName>
        <ecNumber evidence="3">2.7.7.87</ecNumber>
    </recommendedName>
</protein>
<comment type="similarity">
    <text evidence="2">Belongs to the SUA5 family.</text>
</comment>
<dbReference type="GO" id="GO:0006450">
    <property type="term" value="P:regulation of translational fidelity"/>
    <property type="evidence" value="ECO:0007669"/>
    <property type="project" value="TreeGrafter"/>
</dbReference>
<accession>A0A1R3R8S2</accession>
<dbReference type="InterPro" id="IPR050156">
    <property type="entry name" value="TC-AMP_synthase_SUA5"/>
</dbReference>
<dbReference type="EMBL" id="KV907514">
    <property type="protein sequence ID" value="OOF90883.1"/>
    <property type="molecule type" value="Genomic_DNA"/>
</dbReference>
<evidence type="ECO:0000256" key="6">
    <source>
        <dbReference type="ARBA" id="ARBA00022679"/>
    </source>
</evidence>
<dbReference type="Proteomes" id="UP000188318">
    <property type="component" value="Unassembled WGS sequence"/>
</dbReference>
<dbReference type="Gene3D" id="3.90.870.10">
    <property type="entry name" value="DHBP synthase"/>
    <property type="match status" value="1"/>
</dbReference>
<evidence type="ECO:0000256" key="1">
    <source>
        <dbReference type="ARBA" id="ARBA00004496"/>
    </source>
</evidence>
<evidence type="ECO:0000256" key="7">
    <source>
        <dbReference type="ARBA" id="ARBA00048366"/>
    </source>
</evidence>
<comment type="subcellular location">
    <subcellularLocation>
        <location evidence="1">Cytoplasm</location>
    </subcellularLocation>
</comment>
<dbReference type="GO" id="GO:0000049">
    <property type="term" value="F:tRNA binding"/>
    <property type="evidence" value="ECO:0007669"/>
    <property type="project" value="TreeGrafter"/>
</dbReference>
<dbReference type="SUPFAM" id="SSF55821">
    <property type="entry name" value="YrdC/RibB"/>
    <property type="match status" value="1"/>
</dbReference>
<evidence type="ECO:0000259" key="8">
    <source>
        <dbReference type="Pfam" id="PF01300"/>
    </source>
</evidence>
<dbReference type="GO" id="GO:0005737">
    <property type="term" value="C:cytoplasm"/>
    <property type="evidence" value="ECO:0007669"/>
    <property type="project" value="UniProtKB-SubCell"/>
</dbReference>
<dbReference type="AlphaFoldDB" id="A0A1R3R8S2"/>
<dbReference type="OrthoDB" id="4664297at2759"/>
<feature type="domain" description="YrdC-like" evidence="8">
    <location>
        <begin position="27"/>
        <end position="215"/>
    </location>
</feature>
<organism evidence="9 10">
    <name type="scientific">Aspergillus carbonarius (strain ITEM 5010)</name>
    <dbReference type="NCBI Taxonomy" id="602072"/>
    <lineage>
        <taxon>Eukaryota</taxon>
        <taxon>Fungi</taxon>
        <taxon>Dikarya</taxon>
        <taxon>Ascomycota</taxon>
        <taxon>Pezizomycotina</taxon>
        <taxon>Eurotiomycetes</taxon>
        <taxon>Eurotiomycetidae</taxon>
        <taxon>Eurotiales</taxon>
        <taxon>Aspergillaceae</taxon>
        <taxon>Aspergillus</taxon>
        <taxon>Aspergillus subgen. Circumdati</taxon>
    </lineage>
</organism>
<proteinExistence type="inferred from homology"/>
<dbReference type="InterPro" id="IPR006070">
    <property type="entry name" value="Sua5-like_dom"/>
</dbReference>
<name>A0A1R3R8S2_ASPC5</name>
<evidence type="ECO:0000313" key="10">
    <source>
        <dbReference type="Proteomes" id="UP000188318"/>
    </source>
</evidence>
<dbReference type="STRING" id="602072.A0A1R3R8S2"/>
<keyword evidence="5" id="KW-0963">Cytoplasm</keyword>
<dbReference type="InterPro" id="IPR017945">
    <property type="entry name" value="DHBP_synth_RibB-like_a/b_dom"/>
</dbReference>
<dbReference type="OMA" id="RMRRFWG"/>
<keyword evidence="6" id="KW-0808">Transferase</keyword>
<evidence type="ECO:0000313" key="9">
    <source>
        <dbReference type="EMBL" id="OOF90883.1"/>
    </source>
</evidence>
<dbReference type="EC" id="2.7.7.87" evidence="3"/>
<gene>
    <name evidence="9" type="ORF">ASPCADRAFT_134910</name>
</gene>
<evidence type="ECO:0000256" key="5">
    <source>
        <dbReference type="ARBA" id="ARBA00022490"/>
    </source>
</evidence>